<protein>
    <submittedName>
        <fullName evidence="7">RNA polymerase sigma-70 factor, ECF subfamily</fullName>
    </submittedName>
</protein>
<sequence length="191" mass="21833">MILGKHTEVELILGLRNSEEPMFAVVFKNYKAKLYSFAWRFLKNRELSEEIVQETLLILWSHRLELREDLPLGPYLYTIARRLTLNALRNMATAAAAREKLWINLSDAHNETEEAIMLADLNDFIEKAVATLPPKQQQVFKLSRYGGKSHEEIAAELNISKNTVNNHLVEALKNLRGQVKGLGVLACFLFV</sequence>
<feature type="domain" description="RNA polymerase sigma factor 70 region 4 type 2" evidence="6">
    <location>
        <begin position="125"/>
        <end position="175"/>
    </location>
</feature>
<proteinExistence type="inferred from homology"/>
<dbReference type="Pfam" id="PF04542">
    <property type="entry name" value="Sigma70_r2"/>
    <property type="match status" value="1"/>
</dbReference>
<evidence type="ECO:0000313" key="8">
    <source>
        <dbReference type="Proteomes" id="UP000199666"/>
    </source>
</evidence>
<name>A0A1I2TAI1_9SPHI</name>
<keyword evidence="2" id="KW-0805">Transcription regulation</keyword>
<dbReference type="InterPro" id="IPR014327">
    <property type="entry name" value="RNA_pol_sigma70_bacteroid"/>
</dbReference>
<dbReference type="NCBIfam" id="TIGR02937">
    <property type="entry name" value="sigma70-ECF"/>
    <property type="match status" value="1"/>
</dbReference>
<dbReference type="InterPro" id="IPR013324">
    <property type="entry name" value="RNA_pol_sigma_r3/r4-like"/>
</dbReference>
<feature type="domain" description="RNA polymerase sigma-70 region 2" evidence="5">
    <location>
        <begin position="27"/>
        <end position="90"/>
    </location>
</feature>
<dbReference type="OrthoDB" id="659577at2"/>
<evidence type="ECO:0000256" key="3">
    <source>
        <dbReference type="ARBA" id="ARBA00023082"/>
    </source>
</evidence>
<evidence type="ECO:0000256" key="1">
    <source>
        <dbReference type="ARBA" id="ARBA00010641"/>
    </source>
</evidence>
<gene>
    <name evidence="7" type="ORF">SAMN04489864_101290</name>
</gene>
<dbReference type="InterPro" id="IPR013325">
    <property type="entry name" value="RNA_pol_sigma_r2"/>
</dbReference>
<dbReference type="SUPFAM" id="SSF88946">
    <property type="entry name" value="Sigma2 domain of RNA polymerase sigma factors"/>
    <property type="match status" value="1"/>
</dbReference>
<dbReference type="InterPro" id="IPR039425">
    <property type="entry name" value="RNA_pol_sigma-70-like"/>
</dbReference>
<dbReference type="PANTHER" id="PTHR43133:SF46">
    <property type="entry name" value="RNA POLYMERASE SIGMA-70 FACTOR ECF SUBFAMILY"/>
    <property type="match status" value="1"/>
</dbReference>
<keyword evidence="8" id="KW-1185">Reference proteome</keyword>
<dbReference type="NCBIfam" id="TIGR02985">
    <property type="entry name" value="Sig70_bacteroi1"/>
    <property type="match status" value="1"/>
</dbReference>
<dbReference type="Proteomes" id="UP000199666">
    <property type="component" value="Unassembled WGS sequence"/>
</dbReference>
<dbReference type="InterPro" id="IPR007627">
    <property type="entry name" value="RNA_pol_sigma70_r2"/>
</dbReference>
<evidence type="ECO:0000256" key="4">
    <source>
        <dbReference type="ARBA" id="ARBA00023163"/>
    </source>
</evidence>
<dbReference type="GO" id="GO:0006352">
    <property type="term" value="P:DNA-templated transcription initiation"/>
    <property type="evidence" value="ECO:0007669"/>
    <property type="project" value="InterPro"/>
</dbReference>
<dbReference type="AlphaFoldDB" id="A0A1I2TAI1"/>
<dbReference type="GO" id="GO:0003677">
    <property type="term" value="F:DNA binding"/>
    <property type="evidence" value="ECO:0007669"/>
    <property type="project" value="InterPro"/>
</dbReference>
<dbReference type="PANTHER" id="PTHR43133">
    <property type="entry name" value="RNA POLYMERASE ECF-TYPE SIGMA FACTO"/>
    <property type="match status" value="1"/>
</dbReference>
<dbReference type="SUPFAM" id="SSF88659">
    <property type="entry name" value="Sigma3 and sigma4 domains of RNA polymerase sigma factors"/>
    <property type="match status" value="1"/>
</dbReference>
<reference evidence="7 8" key="1">
    <citation type="submission" date="2016-10" db="EMBL/GenBank/DDBJ databases">
        <authorList>
            <person name="de Groot N.N."/>
        </authorList>
    </citation>
    <scope>NUCLEOTIDE SEQUENCE [LARGE SCALE GENOMIC DNA]</scope>
    <source>
        <strain evidence="7 8">DSM 18684</strain>
    </source>
</reference>
<dbReference type="GO" id="GO:0016987">
    <property type="term" value="F:sigma factor activity"/>
    <property type="evidence" value="ECO:0007669"/>
    <property type="project" value="UniProtKB-KW"/>
</dbReference>
<evidence type="ECO:0000313" key="7">
    <source>
        <dbReference type="EMBL" id="SFG62003.1"/>
    </source>
</evidence>
<dbReference type="CDD" id="cd06171">
    <property type="entry name" value="Sigma70_r4"/>
    <property type="match status" value="1"/>
</dbReference>
<dbReference type="Gene3D" id="1.10.1740.10">
    <property type="match status" value="1"/>
</dbReference>
<keyword evidence="3" id="KW-0731">Sigma factor</keyword>
<comment type="similarity">
    <text evidence="1">Belongs to the sigma-70 factor family. ECF subfamily.</text>
</comment>
<evidence type="ECO:0000259" key="5">
    <source>
        <dbReference type="Pfam" id="PF04542"/>
    </source>
</evidence>
<dbReference type="EMBL" id="FOPP01000001">
    <property type="protein sequence ID" value="SFG62003.1"/>
    <property type="molecule type" value="Genomic_DNA"/>
</dbReference>
<dbReference type="RefSeq" id="WP_090991771.1">
    <property type="nucleotide sequence ID" value="NZ_FOPP01000001.1"/>
</dbReference>
<dbReference type="InterPro" id="IPR013249">
    <property type="entry name" value="RNA_pol_sigma70_r4_t2"/>
</dbReference>
<evidence type="ECO:0000259" key="6">
    <source>
        <dbReference type="Pfam" id="PF08281"/>
    </source>
</evidence>
<dbReference type="Gene3D" id="1.10.10.10">
    <property type="entry name" value="Winged helix-like DNA-binding domain superfamily/Winged helix DNA-binding domain"/>
    <property type="match status" value="1"/>
</dbReference>
<dbReference type="Pfam" id="PF08281">
    <property type="entry name" value="Sigma70_r4_2"/>
    <property type="match status" value="1"/>
</dbReference>
<keyword evidence="4" id="KW-0804">Transcription</keyword>
<dbReference type="STRING" id="414048.SAMN04489864_101290"/>
<dbReference type="InterPro" id="IPR036388">
    <property type="entry name" value="WH-like_DNA-bd_sf"/>
</dbReference>
<organism evidence="7 8">
    <name type="scientific">Pedobacter insulae</name>
    <dbReference type="NCBI Taxonomy" id="414048"/>
    <lineage>
        <taxon>Bacteria</taxon>
        <taxon>Pseudomonadati</taxon>
        <taxon>Bacteroidota</taxon>
        <taxon>Sphingobacteriia</taxon>
        <taxon>Sphingobacteriales</taxon>
        <taxon>Sphingobacteriaceae</taxon>
        <taxon>Pedobacter</taxon>
    </lineage>
</organism>
<accession>A0A1I2TAI1</accession>
<evidence type="ECO:0000256" key="2">
    <source>
        <dbReference type="ARBA" id="ARBA00023015"/>
    </source>
</evidence>
<dbReference type="InterPro" id="IPR014284">
    <property type="entry name" value="RNA_pol_sigma-70_dom"/>
</dbReference>